<feature type="region of interest" description="Disordered" evidence="7">
    <location>
        <begin position="332"/>
        <end position="354"/>
    </location>
</feature>
<evidence type="ECO:0000256" key="3">
    <source>
        <dbReference type="ARBA" id="ARBA00023015"/>
    </source>
</evidence>
<dbReference type="InterPro" id="IPR007219">
    <property type="entry name" value="XnlR_reg_dom"/>
</dbReference>
<dbReference type="Proteomes" id="UP000193986">
    <property type="component" value="Unassembled WGS sequence"/>
</dbReference>
<keyword evidence="4" id="KW-0804">Transcription</keyword>
<keyword evidence="6" id="KW-0863">Zinc-finger</keyword>
<dbReference type="InParanoid" id="A0A1Y2ARB6"/>
<dbReference type="GO" id="GO:0006351">
    <property type="term" value="P:DNA-templated transcription"/>
    <property type="evidence" value="ECO:0007669"/>
    <property type="project" value="InterPro"/>
</dbReference>
<accession>A0A1Y2ARB6</accession>
<dbReference type="Pfam" id="PF04082">
    <property type="entry name" value="Fungal_trans"/>
    <property type="match status" value="1"/>
</dbReference>
<feature type="domain" description="Zn(2)-C6 fungal-type" evidence="8">
    <location>
        <begin position="92"/>
        <end position="123"/>
    </location>
</feature>
<evidence type="ECO:0000256" key="4">
    <source>
        <dbReference type="ARBA" id="ARBA00023163"/>
    </source>
</evidence>
<dbReference type="GO" id="GO:0008270">
    <property type="term" value="F:zinc ion binding"/>
    <property type="evidence" value="ECO:0007669"/>
    <property type="project" value="UniProtKB-KW"/>
</dbReference>
<feature type="compositionally biased region" description="Polar residues" evidence="7">
    <location>
        <begin position="336"/>
        <end position="350"/>
    </location>
</feature>
<evidence type="ECO:0000313" key="10">
    <source>
        <dbReference type="EMBL" id="ORY25072.1"/>
    </source>
</evidence>
<dbReference type="STRING" id="71784.A0A1Y2ARB6"/>
<dbReference type="GO" id="GO:0000981">
    <property type="term" value="F:DNA-binding transcription factor activity, RNA polymerase II-specific"/>
    <property type="evidence" value="ECO:0007669"/>
    <property type="project" value="InterPro"/>
</dbReference>
<dbReference type="PANTHER" id="PTHR47660">
    <property type="entry name" value="TRANSCRIPTION FACTOR WITH C2H2 AND ZN(2)-CYS(6) DNA BINDING DOMAIN (EUROFUNG)-RELATED-RELATED"/>
    <property type="match status" value="1"/>
</dbReference>
<keyword evidence="11" id="KW-1185">Reference proteome</keyword>
<dbReference type="InterPro" id="IPR001138">
    <property type="entry name" value="Zn2Cys6_DnaBD"/>
</dbReference>
<feature type="region of interest" description="Disordered" evidence="7">
    <location>
        <begin position="179"/>
        <end position="243"/>
    </location>
</feature>
<evidence type="ECO:0000256" key="6">
    <source>
        <dbReference type="PROSITE-ProRule" id="PRU00042"/>
    </source>
</evidence>
<feature type="domain" description="C2H2-type" evidence="9">
    <location>
        <begin position="55"/>
        <end position="83"/>
    </location>
</feature>
<evidence type="ECO:0000256" key="1">
    <source>
        <dbReference type="ARBA" id="ARBA00022723"/>
    </source>
</evidence>
<evidence type="ECO:0000259" key="9">
    <source>
        <dbReference type="PROSITE" id="PS50157"/>
    </source>
</evidence>
<keyword evidence="2" id="KW-0862">Zinc</keyword>
<evidence type="ECO:0008006" key="12">
    <source>
        <dbReference type="Google" id="ProtNLM"/>
    </source>
</evidence>
<dbReference type="PROSITE" id="PS50048">
    <property type="entry name" value="ZN2_CY6_FUNGAL_2"/>
    <property type="match status" value="1"/>
</dbReference>
<sequence length="896" mass="98599">MHPVSLPGAIPPGICRMTGNEYPQRRYFHLLYYSDHVEHFNASGFRKPHSGDPGHRCRHCGKQYSRSDVLARHLSNSHGEQAAKVGRPRKAVCTLCTESRSSCDGQPPKPCTRCQVENQICRYRYLESPRRSTSPVRSSAYQTAIPATYSDLSPSQAIHSDLGLSLLGHLVDMPMTSPARLSASSHTQHTPTDTFLGFSGQATALQPPTMFDGAQHDSGAPTSSDPSIDWVPAPPGEAGDSRSSTWLTDIFLTATAGDQTSDVPWDLNQTSVGQGSVMDWDWGFTDFDSNIFEPIATRPTSPAIQPDARHVATANMPEKEADLVLAVTAREPDGRAQTNDVPESQPTESPWPNLYKPNTPEWIVELPPASGPSVLPTQSRLPSLMMLDKLVNPTARQVMQTLTEHAHQAFWPTPDLGNFPSAETLTVCINLYLSYFAPWLPILDSPRGSFRVDKAAPIVLKAMAAIGSAYSRTGDETLGLPLAELVRREIVFICEHDQRFIYELGIIQASVLQSYFGLFSGSPKLFHQAEVNRASLVTTAKRMRLLQWDRFSTASERADGALAPEALENALHRDHRRCRLGWAIFLFDAQLGCLFGLPAQYPLSEIDSPMPTVMPDNSKDPATFGEIMSTLLDKGTLPHSLDDVARSCIAYALYRLCLDATSLRSFSIPEDSPYSPIWSPYRRHPQELLHQMARQIVFAPSSPSALAVSCAALAYHSHLQFTGHRLLETIRVAAGKSGSEVERQTARSSLSHWMTSNPASTRNIFANAAMLGCLMNRFTFDTPAEVVWTFDAALCMWACLSFSSVMKQADGAMASDKKVTITWTTSSAVDAWITTGEGDLLIRGMGGLADSSIQNVLQSFSDRLEVMSWGLANRYRKVLLDLLAACKQVFTTQIYA</sequence>
<organism evidence="10 11">
    <name type="scientific">Naematelia encephala</name>
    <dbReference type="NCBI Taxonomy" id="71784"/>
    <lineage>
        <taxon>Eukaryota</taxon>
        <taxon>Fungi</taxon>
        <taxon>Dikarya</taxon>
        <taxon>Basidiomycota</taxon>
        <taxon>Agaricomycotina</taxon>
        <taxon>Tremellomycetes</taxon>
        <taxon>Tremellales</taxon>
        <taxon>Naemateliaceae</taxon>
        <taxon>Naematelia</taxon>
    </lineage>
</organism>
<name>A0A1Y2ARB6_9TREE</name>
<gene>
    <name evidence="10" type="ORF">BCR39DRAFT_590333</name>
</gene>
<dbReference type="PROSITE" id="PS50157">
    <property type="entry name" value="ZINC_FINGER_C2H2_2"/>
    <property type="match status" value="1"/>
</dbReference>
<comment type="caution">
    <text evidence="10">The sequence shown here is derived from an EMBL/GenBank/DDBJ whole genome shotgun (WGS) entry which is preliminary data.</text>
</comment>
<dbReference type="CDD" id="cd00067">
    <property type="entry name" value="GAL4"/>
    <property type="match status" value="1"/>
</dbReference>
<keyword evidence="3" id="KW-0805">Transcription regulation</keyword>
<dbReference type="PROSITE" id="PS00028">
    <property type="entry name" value="ZINC_FINGER_C2H2_1"/>
    <property type="match status" value="1"/>
</dbReference>
<keyword evidence="5" id="KW-0539">Nucleus</keyword>
<protein>
    <recommendedName>
        <fullName evidence="12">C2H2-type domain-containing protein</fullName>
    </recommendedName>
</protein>
<dbReference type="OrthoDB" id="1405595at2759"/>
<dbReference type="InterPro" id="IPR013087">
    <property type="entry name" value="Znf_C2H2_type"/>
</dbReference>
<dbReference type="PANTHER" id="PTHR47660:SF2">
    <property type="entry name" value="TRANSCRIPTION FACTOR WITH C2H2 AND ZN(2)-CYS(6) DNA BINDING DOMAIN (EUROFUNG)"/>
    <property type="match status" value="1"/>
</dbReference>
<dbReference type="CDD" id="cd12148">
    <property type="entry name" value="fungal_TF_MHR"/>
    <property type="match status" value="1"/>
</dbReference>
<feature type="compositionally biased region" description="Polar residues" evidence="7">
    <location>
        <begin position="182"/>
        <end position="193"/>
    </location>
</feature>
<dbReference type="GO" id="GO:0003677">
    <property type="term" value="F:DNA binding"/>
    <property type="evidence" value="ECO:0007669"/>
    <property type="project" value="InterPro"/>
</dbReference>
<reference evidence="10 11" key="1">
    <citation type="submission" date="2016-07" db="EMBL/GenBank/DDBJ databases">
        <title>Pervasive Adenine N6-methylation of Active Genes in Fungi.</title>
        <authorList>
            <consortium name="DOE Joint Genome Institute"/>
            <person name="Mondo S.J."/>
            <person name="Dannebaum R.O."/>
            <person name="Kuo R.C."/>
            <person name="Labutti K."/>
            <person name="Haridas S."/>
            <person name="Kuo A."/>
            <person name="Salamov A."/>
            <person name="Ahrendt S.R."/>
            <person name="Lipzen A."/>
            <person name="Sullivan W."/>
            <person name="Andreopoulos W.B."/>
            <person name="Clum A."/>
            <person name="Lindquist E."/>
            <person name="Daum C."/>
            <person name="Ramamoorthy G.K."/>
            <person name="Gryganskyi A."/>
            <person name="Culley D."/>
            <person name="Magnuson J.K."/>
            <person name="James T.Y."/>
            <person name="O'Malley M.A."/>
            <person name="Stajich J.E."/>
            <person name="Spatafora J.W."/>
            <person name="Visel A."/>
            <person name="Grigoriev I.V."/>
        </authorList>
    </citation>
    <scope>NUCLEOTIDE SEQUENCE [LARGE SCALE GENOMIC DNA]</scope>
    <source>
        <strain evidence="10 11">68-887.2</strain>
    </source>
</reference>
<evidence type="ECO:0000256" key="5">
    <source>
        <dbReference type="ARBA" id="ARBA00023242"/>
    </source>
</evidence>
<keyword evidence="1" id="KW-0479">Metal-binding</keyword>
<evidence type="ECO:0000313" key="11">
    <source>
        <dbReference type="Proteomes" id="UP000193986"/>
    </source>
</evidence>
<evidence type="ECO:0000256" key="2">
    <source>
        <dbReference type="ARBA" id="ARBA00022833"/>
    </source>
</evidence>
<evidence type="ECO:0000256" key="7">
    <source>
        <dbReference type="SAM" id="MobiDB-lite"/>
    </source>
</evidence>
<proteinExistence type="predicted"/>
<dbReference type="AlphaFoldDB" id="A0A1Y2ARB6"/>
<evidence type="ECO:0000259" key="8">
    <source>
        <dbReference type="PROSITE" id="PS50048"/>
    </source>
</evidence>
<dbReference type="EMBL" id="MCFC01000061">
    <property type="protein sequence ID" value="ORY25072.1"/>
    <property type="molecule type" value="Genomic_DNA"/>
</dbReference>